<keyword evidence="2" id="KW-1185">Reference proteome</keyword>
<protein>
    <submittedName>
        <fullName evidence="1">Uncharacterized protein</fullName>
    </submittedName>
</protein>
<evidence type="ECO:0000313" key="1">
    <source>
        <dbReference type="EMBL" id="ARP85915.1"/>
    </source>
</evidence>
<dbReference type="EMBL" id="CP021109">
    <property type="protein sequence ID" value="ARP85915.1"/>
    <property type="molecule type" value="Genomic_DNA"/>
</dbReference>
<gene>
    <name evidence="1" type="ORF">CAL13_06640</name>
</gene>
<dbReference type="Proteomes" id="UP000194139">
    <property type="component" value="Chromosome"/>
</dbReference>
<proteinExistence type="predicted"/>
<dbReference type="AlphaFoldDB" id="A0A1W6YXT8"/>
<name>A0A1W6YXT8_9BORD</name>
<sequence>MHQPFQPGAFQRRIQGRLACGGRIFERVLVLQQARHVVVHRRKLLDRRLGRTESERIQIQMPGVAAHRRIQ</sequence>
<organism evidence="1 2">
    <name type="scientific">Bordetella genomosp. 9</name>
    <dbReference type="NCBI Taxonomy" id="1416803"/>
    <lineage>
        <taxon>Bacteria</taxon>
        <taxon>Pseudomonadati</taxon>
        <taxon>Pseudomonadota</taxon>
        <taxon>Betaproteobacteria</taxon>
        <taxon>Burkholderiales</taxon>
        <taxon>Alcaligenaceae</taxon>
        <taxon>Bordetella</taxon>
    </lineage>
</organism>
<evidence type="ECO:0000313" key="2">
    <source>
        <dbReference type="Proteomes" id="UP000194139"/>
    </source>
</evidence>
<accession>A0A1W6YXT8</accession>
<reference evidence="1 2" key="1">
    <citation type="submission" date="2017-05" db="EMBL/GenBank/DDBJ databases">
        <title>Complete and WGS of Bordetella genogroups.</title>
        <authorList>
            <person name="Spilker T."/>
            <person name="LiPuma J."/>
        </authorList>
    </citation>
    <scope>NUCLEOTIDE SEQUENCE [LARGE SCALE GENOMIC DNA]</scope>
    <source>
        <strain evidence="1 2">AU17164</strain>
    </source>
</reference>